<keyword evidence="1" id="KW-1133">Transmembrane helix</keyword>
<organism evidence="2 3">
    <name type="scientific">Neisseria flavescens NRL30031/H210</name>
    <dbReference type="NCBI Taxonomy" id="546264"/>
    <lineage>
        <taxon>Bacteria</taxon>
        <taxon>Pseudomonadati</taxon>
        <taxon>Pseudomonadota</taxon>
        <taxon>Betaproteobacteria</taxon>
        <taxon>Neisseriales</taxon>
        <taxon>Neisseriaceae</taxon>
        <taxon>Neisseria</taxon>
    </lineage>
</organism>
<keyword evidence="1" id="KW-0812">Transmembrane</keyword>
<dbReference type="AlphaFoldDB" id="C0EL09"/>
<name>C0EL09_NEIFL</name>
<protein>
    <submittedName>
        <fullName evidence="2">Uncharacterized protein</fullName>
    </submittedName>
</protein>
<proteinExistence type="predicted"/>
<evidence type="ECO:0000313" key="3">
    <source>
        <dbReference type="Proteomes" id="UP000004457"/>
    </source>
</evidence>
<dbReference type="EMBL" id="ACEN01000016">
    <property type="protein sequence ID" value="EEG34229.1"/>
    <property type="molecule type" value="Genomic_DNA"/>
</dbReference>
<keyword evidence="1" id="KW-0472">Membrane</keyword>
<keyword evidence="3" id="KW-1185">Reference proteome</keyword>
<accession>C0EL09</accession>
<gene>
    <name evidence="2" type="ORF">NEIFLAOT_00614</name>
</gene>
<sequence length="110" mass="11195">MLRTGVVDNGNAVLRFAAAVVVFALAIAYAAQIGQVAMEAELAEGFGGGLDDFVGVGAALQGIGVVDDGNAAGRFLCAWQVDGFQQTGRAGDLNDVGFEHGCVLVCFQTA</sequence>
<evidence type="ECO:0000256" key="1">
    <source>
        <dbReference type="SAM" id="Phobius"/>
    </source>
</evidence>
<evidence type="ECO:0000313" key="2">
    <source>
        <dbReference type="EMBL" id="EEG34229.1"/>
    </source>
</evidence>
<feature type="transmembrane region" description="Helical" evidence="1">
    <location>
        <begin position="12"/>
        <end position="31"/>
    </location>
</feature>
<comment type="caution">
    <text evidence="2">The sequence shown here is derived from an EMBL/GenBank/DDBJ whole genome shotgun (WGS) entry which is preliminary data.</text>
</comment>
<dbReference type="Proteomes" id="UP000004457">
    <property type="component" value="Unassembled WGS sequence"/>
</dbReference>
<reference evidence="2 3" key="1">
    <citation type="submission" date="2009-01" db="EMBL/GenBank/DDBJ databases">
        <authorList>
            <person name="Fulton L."/>
            <person name="Clifton S."/>
            <person name="Chinwalla A.T."/>
            <person name="Mitreva M."/>
            <person name="Sodergren E."/>
            <person name="Weinstock G."/>
            <person name="Clifton S."/>
            <person name="Dooling D.J."/>
            <person name="Fulton B."/>
            <person name="Minx P."/>
            <person name="Pepin K.H."/>
            <person name="Johnson M."/>
            <person name="Bhonagiri V."/>
            <person name="Nash W.E."/>
            <person name="Mardis E.R."/>
            <person name="Wilson R.K."/>
        </authorList>
    </citation>
    <scope>NUCLEOTIDE SEQUENCE [LARGE SCALE GENOMIC DNA]</scope>
    <source>
        <strain evidence="2 3">NRL30031/H210</strain>
    </source>
</reference>